<evidence type="ECO:0000256" key="4">
    <source>
        <dbReference type="HAMAP-Rule" id="MF_00805"/>
    </source>
</evidence>
<evidence type="ECO:0000256" key="2">
    <source>
        <dbReference type="ARBA" id="ARBA00022490"/>
    </source>
</evidence>
<evidence type="ECO:0000313" key="6">
    <source>
        <dbReference type="EMBL" id="SKC48340.1"/>
    </source>
</evidence>
<dbReference type="EMBL" id="FUZT01000002">
    <property type="protein sequence ID" value="SKC48340.1"/>
    <property type="molecule type" value="Genomic_DNA"/>
</dbReference>
<dbReference type="GO" id="GO:0016829">
    <property type="term" value="F:lyase activity"/>
    <property type="evidence" value="ECO:0007669"/>
    <property type="project" value="UniProtKB-KW"/>
</dbReference>
<dbReference type="InterPro" id="IPR006495">
    <property type="entry name" value="CitD"/>
</dbReference>
<comment type="subcellular location">
    <subcellularLocation>
        <location evidence="1 4">Cytoplasm</location>
    </subcellularLocation>
</comment>
<dbReference type="STRING" id="36842.SAMN02194393_01035"/>
<dbReference type="PIRSF" id="PIRSF002736">
    <property type="entry name" value="Citrt_lyas_gamma"/>
    <property type="match status" value="1"/>
</dbReference>
<dbReference type="NCBIfam" id="NF009726">
    <property type="entry name" value="PRK13253.1"/>
    <property type="match status" value="1"/>
</dbReference>
<accession>A0A1T5JA63</accession>
<sequence>MQIKKTGMAGTMESSDINVVVEKNQEKGIKIYLKSSVEKQFGNQIRKAILKTLKELEVTDVVVRAIDRGALDCTIRARVQSAVMRAAMKENEIDWGLF</sequence>
<proteinExistence type="inferred from homology"/>
<dbReference type="GO" id="GO:0005737">
    <property type="term" value="C:cytoplasm"/>
    <property type="evidence" value="ECO:0007669"/>
    <property type="project" value="UniProtKB-SubCell"/>
</dbReference>
<dbReference type="Proteomes" id="UP000190285">
    <property type="component" value="Unassembled WGS sequence"/>
</dbReference>
<gene>
    <name evidence="4" type="primary">citD</name>
    <name evidence="6" type="ORF">SAMN02194393_01035</name>
</gene>
<evidence type="ECO:0000256" key="5">
    <source>
        <dbReference type="PIRSR" id="PIRSR002736-50"/>
    </source>
</evidence>
<evidence type="ECO:0000256" key="3">
    <source>
        <dbReference type="ARBA" id="ARBA00022553"/>
    </source>
</evidence>
<evidence type="ECO:0000313" key="7">
    <source>
        <dbReference type="Proteomes" id="UP000190285"/>
    </source>
</evidence>
<dbReference type="InterPro" id="IPR023439">
    <property type="entry name" value="Mal_deCO2ase/Cit_lyase_ACP"/>
</dbReference>
<dbReference type="AlphaFoldDB" id="A0A1T5JA63"/>
<organism evidence="6 7">
    <name type="scientific">Maledivibacter halophilus</name>
    <dbReference type="NCBI Taxonomy" id="36842"/>
    <lineage>
        <taxon>Bacteria</taxon>
        <taxon>Bacillati</taxon>
        <taxon>Bacillota</taxon>
        <taxon>Clostridia</taxon>
        <taxon>Peptostreptococcales</taxon>
        <taxon>Caminicellaceae</taxon>
        <taxon>Maledivibacter</taxon>
    </lineage>
</organism>
<keyword evidence="3 4" id="KW-0597">Phosphoprotein</keyword>
<keyword evidence="2 4" id="KW-0963">Cytoplasm</keyword>
<protein>
    <recommendedName>
        <fullName evidence="4">Citrate lyase acyl carrier protein</fullName>
    </recommendedName>
    <alternativeName>
        <fullName evidence="4">Citrate lyase gamma chain</fullName>
    </alternativeName>
</protein>
<comment type="similarity">
    <text evidence="4">Belongs to the CitD family.</text>
</comment>
<dbReference type="OrthoDB" id="1120942at2"/>
<feature type="modified residue" description="O-(phosphoribosyl dephospho-coenzyme A)serine" evidence="4 5">
    <location>
        <position position="14"/>
    </location>
</feature>
<keyword evidence="6" id="KW-0456">Lyase</keyword>
<name>A0A1T5JA63_9FIRM</name>
<comment type="function">
    <text evidence="4">Covalent carrier of the coenzyme of citrate lyase.</text>
</comment>
<keyword evidence="7" id="KW-1185">Reference proteome</keyword>
<dbReference type="RefSeq" id="WP_079489870.1">
    <property type="nucleotide sequence ID" value="NZ_FUZT01000002.1"/>
</dbReference>
<evidence type="ECO:0000256" key="1">
    <source>
        <dbReference type="ARBA" id="ARBA00004496"/>
    </source>
</evidence>
<dbReference type="Pfam" id="PF06857">
    <property type="entry name" value="ACP"/>
    <property type="match status" value="1"/>
</dbReference>
<reference evidence="6 7" key="1">
    <citation type="submission" date="2017-02" db="EMBL/GenBank/DDBJ databases">
        <authorList>
            <person name="Peterson S.W."/>
        </authorList>
    </citation>
    <scope>NUCLEOTIDE SEQUENCE [LARGE SCALE GENOMIC DNA]</scope>
    <source>
        <strain evidence="6 7">M1</strain>
    </source>
</reference>
<dbReference type="NCBIfam" id="TIGR01608">
    <property type="entry name" value="citD"/>
    <property type="match status" value="1"/>
</dbReference>
<dbReference type="HAMAP" id="MF_00805">
    <property type="entry name" value="CitD"/>
    <property type="match status" value="1"/>
</dbReference>
<comment type="subunit">
    <text evidence="4">Oligomer with a subunit composition of (alpha,beta,gamma)6.</text>
</comment>